<name>A0ABX1IX42_9PSEU</name>
<evidence type="ECO:0000313" key="4">
    <source>
        <dbReference type="Proteomes" id="UP000715441"/>
    </source>
</evidence>
<dbReference type="RefSeq" id="WP_168511599.1">
    <property type="nucleotide sequence ID" value="NZ_JAAXLS010000002.1"/>
</dbReference>
<gene>
    <name evidence="3" type="ORF">HFP15_04150</name>
</gene>
<keyword evidence="4" id="KW-1185">Reference proteome</keyword>
<evidence type="ECO:0000256" key="1">
    <source>
        <dbReference type="SAM" id="MobiDB-lite"/>
    </source>
</evidence>
<dbReference type="EMBL" id="JAAXLS010000002">
    <property type="protein sequence ID" value="NKQ52068.1"/>
    <property type="molecule type" value="Genomic_DNA"/>
</dbReference>
<protein>
    <submittedName>
        <fullName evidence="3">Uncharacterized protein</fullName>
    </submittedName>
</protein>
<evidence type="ECO:0000313" key="3">
    <source>
        <dbReference type="EMBL" id="NKQ52068.1"/>
    </source>
</evidence>
<proteinExistence type="predicted"/>
<feature type="region of interest" description="Disordered" evidence="1">
    <location>
        <begin position="68"/>
        <end position="91"/>
    </location>
</feature>
<feature type="compositionally biased region" description="Polar residues" evidence="1">
    <location>
        <begin position="75"/>
        <end position="86"/>
    </location>
</feature>
<dbReference type="PROSITE" id="PS51257">
    <property type="entry name" value="PROKAR_LIPOPROTEIN"/>
    <property type="match status" value="1"/>
</dbReference>
<keyword evidence="2" id="KW-0732">Signal</keyword>
<comment type="caution">
    <text evidence="3">The sequence shown here is derived from an EMBL/GenBank/DDBJ whole genome shotgun (WGS) entry which is preliminary data.</text>
</comment>
<feature type="signal peptide" evidence="2">
    <location>
        <begin position="1"/>
        <end position="23"/>
    </location>
</feature>
<organism evidence="3 4">
    <name type="scientific">Amycolatopsis acididurans</name>
    <dbReference type="NCBI Taxonomy" id="2724524"/>
    <lineage>
        <taxon>Bacteria</taxon>
        <taxon>Bacillati</taxon>
        <taxon>Actinomycetota</taxon>
        <taxon>Actinomycetes</taxon>
        <taxon>Pseudonocardiales</taxon>
        <taxon>Pseudonocardiaceae</taxon>
        <taxon>Amycolatopsis</taxon>
    </lineage>
</organism>
<reference evidence="3 4" key="1">
    <citation type="submission" date="2020-04" db="EMBL/GenBank/DDBJ databases">
        <title>Novel species.</title>
        <authorList>
            <person name="Teo W.F.A."/>
            <person name="Lipun K."/>
            <person name="Srisuk N."/>
            <person name="Duangmal K."/>
        </authorList>
    </citation>
    <scope>NUCLEOTIDE SEQUENCE [LARGE SCALE GENOMIC DNA]</scope>
    <source>
        <strain evidence="3 4">K13G38</strain>
    </source>
</reference>
<evidence type="ECO:0000256" key="2">
    <source>
        <dbReference type="SAM" id="SignalP"/>
    </source>
</evidence>
<sequence length="144" mass="15098">MRAVRLAVAALLLASCAGPTVSAGQYRAKVTQTAKAMSSIIVTAQHAARLDLDGKLLHTVTDSVVSDAEQDAGSVRTTIESRQPPDNASDRLRHQVEQPLQQATALLTDLRVAVRDNDDNAQRAAADALGGPLDAFQQLSGVSG</sequence>
<dbReference type="Proteomes" id="UP000715441">
    <property type="component" value="Unassembled WGS sequence"/>
</dbReference>
<accession>A0ABX1IX42</accession>
<feature type="chain" id="PRO_5047504944" evidence="2">
    <location>
        <begin position="24"/>
        <end position="144"/>
    </location>
</feature>